<reference evidence="1 2" key="1">
    <citation type="journal article" date="2022" name="Int. J. Syst. Evol. Microbiol.">
        <title>Pseudomonas aegrilactucae sp. nov. and Pseudomonas morbosilactucae sp. nov., pathogens causing bacterial rot of lettuce in Japan.</title>
        <authorList>
            <person name="Sawada H."/>
            <person name="Fujikawa T."/>
            <person name="Satou M."/>
        </authorList>
    </citation>
    <scope>NUCLEOTIDE SEQUENCE [LARGE SCALE GENOMIC DNA]</scope>
    <source>
        <strain evidence="1 2">MAFF 302046</strain>
    </source>
</reference>
<organism evidence="1 2">
    <name type="scientific">Pseudomonas morbosilactucae</name>
    <dbReference type="NCBI Taxonomy" id="2938197"/>
    <lineage>
        <taxon>Bacteria</taxon>
        <taxon>Pseudomonadati</taxon>
        <taxon>Pseudomonadota</taxon>
        <taxon>Gammaproteobacteria</taxon>
        <taxon>Pseudomonadales</taxon>
        <taxon>Pseudomonadaceae</taxon>
        <taxon>Pseudomonas</taxon>
    </lineage>
</organism>
<gene>
    <name evidence="1" type="ORF">M1B35_17590</name>
</gene>
<name>A0ABT0JJ43_9PSED</name>
<comment type="caution">
    <text evidence="1">The sequence shown here is derived from an EMBL/GenBank/DDBJ whole genome shotgun (WGS) entry which is preliminary data.</text>
</comment>
<dbReference type="Proteomes" id="UP001155163">
    <property type="component" value="Unassembled WGS sequence"/>
</dbReference>
<evidence type="ECO:0000313" key="1">
    <source>
        <dbReference type="EMBL" id="MCK9815890.1"/>
    </source>
</evidence>
<keyword evidence="2" id="KW-1185">Reference proteome</keyword>
<evidence type="ECO:0000313" key="2">
    <source>
        <dbReference type="Proteomes" id="UP001155163"/>
    </source>
</evidence>
<protein>
    <submittedName>
        <fullName evidence="1">Uncharacterized protein</fullName>
    </submittedName>
</protein>
<proteinExistence type="predicted"/>
<reference evidence="1 2" key="2">
    <citation type="journal article" date="2023" name="Plant Pathol.">
        <title>Dismantling and reorganizing Pseudomonas marginalis sensu#lato.</title>
        <authorList>
            <person name="Sawada H."/>
            <person name="Fujikawa T."/>
            <person name="Satou M."/>
        </authorList>
    </citation>
    <scope>NUCLEOTIDE SEQUENCE [LARGE SCALE GENOMIC DNA]</scope>
    <source>
        <strain evidence="1 2">MAFF 302046</strain>
    </source>
</reference>
<sequence>MRAFEMLFIDHFGHTQHGLQNNIAVAHAFSSLREKGDESNLLINILLQLLTAPARKTDRAGTANVEALLIRKYSSDLRIAVGFA</sequence>
<accession>A0ABT0JJ43</accession>
<dbReference type="RefSeq" id="WP_268262639.1">
    <property type="nucleotide sequence ID" value="NZ_JALQCX010000033.1"/>
</dbReference>
<dbReference type="EMBL" id="JALQCX010000033">
    <property type="protein sequence ID" value="MCK9815890.1"/>
    <property type="molecule type" value="Genomic_DNA"/>
</dbReference>